<evidence type="ECO:0000313" key="1">
    <source>
        <dbReference type="EMBL" id="MCP9290569.1"/>
    </source>
</evidence>
<gene>
    <name evidence="1" type="ORF">NM125_03105</name>
</gene>
<reference evidence="1" key="1">
    <citation type="submission" date="2022-06" db="EMBL/GenBank/DDBJ databases">
        <title>Gracilimonas sp. CAU 1638 isolated from sea sediment.</title>
        <authorList>
            <person name="Kim W."/>
        </authorList>
    </citation>
    <scope>NUCLEOTIDE SEQUENCE</scope>
    <source>
        <strain evidence="1">CAU 1638</strain>
    </source>
</reference>
<dbReference type="RefSeq" id="WP_255132763.1">
    <property type="nucleotide sequence ID" value="NZ_JANDBC010000001.1"/>
</dbReference>
<dbReference type="Proteomes" id="UP001139125">
    <property type="component" value="Unassembled WGS sequence"/>
</dbReference>
<dbReference type="EMBL" id="JANDBC010000001">
    <property type="protein sequence ID" value="MCP9290569.1"/>
    <property type="molecule type" value="Genomic_DNA"/>
</dbReference>
<protein>
    <submittedName>
        <fullName evidence="1">Uncharacterized protein</fullName>
    </submittedName>
</protein>
<comment type="caution">
    <text evidence="1">The sequence shown here is derived from an EMBL/GenBank/DDBJ whole genome shotgun (WGS) entry which is preliminary data.</text>
</comment>
<proteinExistence type="predicted"/>
<organism evidence="1 2">
    <name type="scientific">Gracilimonas sediminicola</name>
    <dbReference type="NCBI Taxonomy" id="2952158"/>
    <lineage>
        <taxon>Bacteria</taxon>
        <taxon>Pseudomonadati</taxon>
        <taxon>Balneolota</taxon>
        <taxon>Balneolia</taxon>
        <taxon>Balneolales</taxon>
        <taxon>Balneolaceae</taxon>
        <taxon>Gracilimonas</taxon>
    </lineage>
</organism>
<accession>A0A9X2L1L5</accession>
<dbReference type="AlphaFoldDB" id="A0A9X2L1L5"/>
<evidence type="ECO:0000313" key="2">
    <source>
        <dbReference type="Proteomes" id="UP001139125"/>
    </source>
</evidence>
<name>A0A9X2L1L5_9BACT</name>
<sequence>MIYKLKDIPQRGTPLKDEDITLELAEKCQRIVAELVVSEGRKYLPLFERVTSELEKLKEQDRLLKLAHQIAS</sequence>
<keyword evidence="2" id="KW-1185">Reference proteome</keyword>